<feature type="compositionally biased region" description="Basic residues" evidence="5">
    <location>
        <begin position="1"/>
        <end position="11"/>
    </location>
</feature>
<dbReference type="InterPro" id="IPR051423">
    <property type="entry name" value="CD225/Dispanin"/>
</dbReference>
<sequence>MRRVLKKRNYGKTRTMSYGPPPGPPPGGFTPPPGYPSGGQPAAQPPKNYLWMNILGILGCTVIGIIGLVFSLQVNKKWEMGDYAGAESASSTAKILGIIGVIGFAIGIVMLLLSIIFTVMLGAAVTSDPSYPYTTP</sequence>
<evidence type="ECO:0000256" key="3">
    <source>
        <dbReference type="ARBA" id="ARBA00022989"/>
    </source>
</evidence>
<comment type="subcellular location">
    <subcellularLocation>
        <location evidence="1">Membrane</location>
    </subcellularLocation>
</comment>
<evidence type="ECO:0000256" key="5">
    <source>
        <dbReference type="SAM" id="MobiDB-lite"/>
    </source>
</evidence>
<organism evidence="7">
    <name type="scientific">Thermobifida fusca (strain YX)</name>
    <dbReference type="NCBI Taxonomy" id="269800"/>
    <lineage>
        <taxon>Bacteria</taxon>
        <taxon>Bacillati</taxon>
        <taxon>Actinomycetota</taxon>
        <taxon>Actinomycetes</taxon>
        <taxon>Streptosporangiales</taxon>
        <taxon>Nocardiopsidaceae</taxon>
        <taxon>Thermobifida</taxon>
    </lineage>
</organism>
<proteinExistence type="predicted"/>
<dbReference type="GO" id="GO:0016020">
    <property type="term" value="C:membrane"/>
    <property type="evidence" value="ECO:0007669"/>
    <property type="project" value="UniProtKB-SubCell"/>
</dbReference>
<dbReference type="HOGENOM" id="CLU_140587_0_0_11"/>
<evidence type="ECO:0008006" key="8">
    <source>
        <dbReference type="Google" id="ProtNLM"/>
    </source>
</evidence>
<dbReference type="STRING" id="269800.Tfu_1162"/>
<accession>Q47QR7</accession>
<dbReference type="KEGG" id="tfu:Tfu_1162"/>
<keyword evidence="2 6" id="KW-0812">Transmembrane</keyword>
<gene>
    <name evidence="7" type="ordered locus">Tfu_1162</name>
</gene>
<dbReference type="EMBL" id="CP000088">
    <property type="protein sequence ID" value="AAZ55200.1"/>
    <property type="molecule type" value="Genomic_DNA"/>
</dbReference>
<dbReference type="InterPro" id="IPR007593">
    <property type="entry name" value="CD225/Dispanin_fam"/>
</dbReference>
<feature type="transmembrane region" description="Helical" evidence="6">
    <location>
        <begin position="95"/>
        <end position="125"/>
    </location>
</feature>
<feature type="compositionally biased region" description="Pro residues" evidence="5">
    <location>
        <begin position="19"/>
        <end position="35"/>
    </location>
</feature>
<dbReference type="PANTHER" id="PTHR14948">
    <property type="entry name" value="NG5"/>
    <property type="match status" value="1"/>
</dbReference>
<keyword evidence="4 6" id="KW-0472">Membrane</keyword>
<evidence type="ECO:0000256" key="4">
    <source>
        <dbReference type="ARBA" id="ARBA00023136"/>
    </source>
</evidence>
<name>Q47QR7_THEFY</name>
<feature type="region of interest" description="Disordered" evidence="5">
    <location>
        <begin position="1"/>
        <end position="42"/>
    </location>
</feature>
<evidence type="ECO:0000256" key="2">
    <source>
        <dbReference type="ARBA" id="ARBA00022692"/>
    </source>
</evidence>
<dbReference type="Pfam" id="PF04505">
    <property type="entry name" value="CD225"/>
    <property type="match status" value="1"/>
</dbReference>
<dbReference type="PANTHER" id="PTHR14948:SF25">
    <property type="entry name" value="DUF4190 DOMAIN-CONTAINING PROTEIN"/>
    <property type="match status" value="1"/>
</dbReference>
<dbReference type="AlphaFoldDB" id="Q47QR7"/>
<keyword evidence="3 6" id="KW-1133">Transmembrane helix</keyword>
<evidence type="ECO:0000256" key="6">
    <source>
        <dbReference type="SAM" id="Phobius"/>
    </source>
</evidence>
<protein>
    <recommendedName>
        <fullName evidence="8">DUF4190 domain-containing protein</fullName>
    </recommendedName>
</protein>
<evidence type="ECO:0000313" key="7">
    <source>
        <dbReference type="EMBL" id="AAZ55200.1"/>
    </source>
</evidence>
<feature type="transmembrane region" description="Helical" evidence="6">
    <location>
        <begin position="50"/>
        <end position="74"/>
    </location>
</feature>
<evidence type="ECO:0000256" key="1">
    <source>
        <dbReference type="ARBA" id="ARBA00004370"/>
    </source>
</evidence>
<reference evidence="7" key="1">
    <citation type="submission" date="2005-07" db="EMBL/GenBank/DDBJ databases">
        <title>Complete sequence of Thermobifida fusca YX.</title>
        <authorList>
            <consortium name="US DOE Joint Genome Institute"/>
            <person name="Copeland A."/>
            <person name="Lucas S."/>
            <person name="Lapidus A."/>
            <person name="Barry K."/>
            <person name="Detter J.C."/>
            <person name="Glavina T."/>
            <person name="Hammon N."/>
            <person name="Israni S."/>
            <person name="Pitluck S."/>
            <person name="Di Bartolo G."/>
            <person name="Chain P."/>
            <person name="Schmutz J."/>
            <person name="Larimer F."/>
            <person name="Land M."/>
            <person name="Lykidis A."/>
            <person name="Richardson P."/>
        </authorList>
    </citation>
    <scope>NUCLEOTIDE SEQUENCE</scope>
    <source>
        <strain evidence="7">YX</strain>
    </source>
</reference>